<feature type="compositionally biased region" description="Low complexity" evidence="2">
    <location>
        <begin position="21"/>
        <end position="32"/>
    </location>
</feature>
<dbReference type="AlphaFoldDB" id="A0A316V302"/>
<dbReference type="InterPro" id="IPR036390">
    <property type="entry name" value="WH_DNA-bd_sf"/>
</dbReference>
<dbReference type="PROSITE" id="PS50132">
    <property type="entry name" value="RGS"/>
    <property type="match status" value="1"/>
</dbReference>
<dbReference type="SUPFAM" id="SSF46785">
    <property type="entry name" value="Winged helix' DNA-binding domain"/>
    <property type="match status" value="2"/>
</dbReference>
<proteinExistence type="predicted"/>
<dbReference type="SUPFAM" id="SSF48097">
    <property type="entry name" value="Regulator of G-protein signaling, RGS"/>
    <property type="match status" value="1"/>
</dbReference>
<organism evidence="4 5">
    <name type="scientific">Jaminaea rosea</name>
    <dbReference type="NCBI Taxonomy" id="1569628"/>
    <lineage>
        <taxon>Eukaryota</taxon>
        <taxon>Fungi</taxon>
        <taxon>Dikarya</taxon>
        <taxon>Basidiomycota</taxon>
        <taxon>Ustilaginomycotina</taxon>
        <taxon>Exobasidiomycetes</taxon>
        <taxon>Microstromatales</taxon>
        <taxon>Microstromatales incertae sedis</taxon>
        <taxon>Jaminaea</taxon>
    </lineage>
</organism>
<dbReference type="STRING" id="1569628.A0A316V302"/>
<evidence type="ECO:0000256" key="1">
    <source>
        <dbReference type="ARBA" id="ARBA00022700"/>
    </source>
</evidence>
<dbReference type="RefSeq" id="XP_025364427.1">
    <property type="nucleotide sequence ID" value="XM_025509056.1"/>
</dbReference>
<feature type="region of interest" description="Disordered" evidence="2">
    <location>
        <begin position="861"/>
        <end position="882"/>
    </location>
</feature>
<dbReference type="InterPro" id="IPR000591">
    <property type="entry name" value="DEP_dom"/>
</dbReference>
<dbReference type="GeneID" id="37030879"/>
<reference evidence="4 5" key="1">
    <citation type="journal article" date="2018" name="Mol. Biol. Evol.">
        <title>Broad Genomic Sampling Reveals a Smut Pathogenic Ancestry of the Fungal Clade Ustilaginomycotina.</title>
        <authorList>
            <person name="Kijpornyongpan T."/>
            <person name="Mondo S.J."/>
            <person name="Barry K."/>
            <person name="Sandor L."/>
            <person name="Lee J."/>
            <person name="Lipzen A."/>
            <person name="Pangilinan J."/>
            <person name="LaButti K."/>
            <person name="Hainaut M."/>
            <person name="Henrissat B."/>
            <person name="Grigoriev I.V."/>
            <person name="Spatafora J.W."/>
            <person name="Aime M.C."/>
        </authorList>
    </citation>
    <scope>NUCLEOTIDE SEQUENCE [LARGE SCALE GENOMIC DNA]</scope>
    <source>
        <strain evidence="4 5">MCA 5214</strain>
    </source>
</reference>
<feature type="compositionally biased region" description="Low complexity" evidence="2">
    <location>
        <begin position="742"/>
        <end position="760"/>
    </location>
</feature>
<protein>
    <submittedName>
        <fullName evidence="4">Regulator of G protein signaling superfamily</fullName>
    </submittedName>
</protein>
<feature type="region of interest" description="Disordered" evidence="2">
    <location>
        <begin position="361"/>
        <end position="395"/>
    </location>
</feature>
<dbReference type="InterPro" id="IPR044926">
    <property type="entry name" value="RGS_subdomain_2"/>
</dbReference>
<gene>
    <name evidence="4" type="ORF">BDZ90DRAFT_278064</name>
</gene>
<dbReference type="InterPro" id="IPR036305">
    <property type="entry name" value="RGS_sf"/>
</dbReference>
<dbReference type="Pfam" id="PF25889">
    <property type="entry name" value="WHD_Fungal_DR"/>
    <property type="match status" value="1"/>
</dbReference>
<dbReference type="EMBL" id="KZ819663">
    <property type="protein sequence ID" value="PWN29815.1"/>
    <property type="molecule type" value="Genomic_DNA"/>
</dbReference>
<feature type="domain" description="RGS" evidence="3">
    <location>
        <begin position="543"/>
        <end position="821"/>
    </location>
</feature>
<keyword evidence="5" id="KW-1185">Reference proteome</keyword>
<dbReference type="InterPro" id="IPR016137">
    <property type="entry name" value="RGS"/>
</dbReference>
<feature type="compositionally biased region" description="Low complexity" evidence="2">
    <location>
        <begin position="459"/>
        <end position="484"/>
    </location>
</feature>
<evidence type="ECO:0000259" key="3">
    <source>
        <dbReference type="PROSITE" id="PS50132"/>
    </source>
</evidence>
<dbReference type="Proteomes" id="UP000245884">
    <property type="component" value="Unassembled WGS sequence"/>
</dbReference>
<dbReference type="GO" id="GO:0035556">
    <property type="term" value="P:intracellular signal transduction"/>
    <property type="evidence" value="ECO:0007669"/>
    <property type="project" value="InterPro"/>
</dbReference>
<dbReference type="InterPro" id="IPR036388">
    <property type="entry name" value="WH-like_DNA-bd_sf"/>
</dbReference>
<feature type="region of interest" description="Disordered" evidence="2">
    <location>
        <begin position="426"/>
        <end position="539"/>
    </location>
</feature>
<evidence type="ECO:0000256" key="2">
    <source>
        <dbReference type="SAM" id="MobiDB-lite"/>
    </source>
</evidence>
<feature type="region of interest" description="Disordered" evidence="2">
    <location>
        <begin position="1"/>
        <end position="43"/>
    </location>
</feature>
<feature type="compositionally biased region" description="Low complexity" evidence="2">
    <location>
        <begin position="1"/>
        <end position="11"/>
    </location>
</feature>
<dbReference type="InterPro" id="IPR058855">
    <property type="entry name" value="RGS1/SST2-like_Fungal-DR"/>
</dbReference>
<feature type="compositionally biased region" description="Polar residues" evidence="2">
    <location>
        <begin position="717"/>
        <end position="735"/>
    </location>
</feature>
<dbReference type="Gene3D" id="1.10.10.10">
    <property type="entry name" value="Winged helix-like DNA-binding domain superfamily/Winged helix DNA-binding domain"/>
    <property type="match status" value="1"/>
</dbReference>
<keyword evidence="1" id="KW-0734">Signal transduction inhibitor</keyword>
<evidence type="ECO:0000313" key="4">
    <source>
        <dbReference type="EMBL" id="PWN29815.1"/>
    </source>
</evidence>
<name>A0A316V302_9BASI</name>
<dbReference type="GO" id="GO:0009968">
    <property type="term" value="P:negative regulation of signal transduction"/>
    <property type="evidence" value="ECO:0007669"/>
    <property type="project" value="UniProtKB-KW"/>
</dbReference>
<evidence type="ECO:0000313" key="5">
    <source>
        <dbReference type="Proteomes" id="UP000245884"/>
    </source>
</evidence>
<accession>A0A316V302</accession>
<dbReference type="SMART" id="SM00315">
    <property type="entry name" value="RGS"/>
    <property type="match status" value="1"/>
</dbReference>
<feature type="compositionally biased region" description="Gly residues" evidence="2">
    <location>
        <begin position="503"/>
        <end position="517"/>
    </location>
</feature>
<dbReference type="SMART" id="SM00049">
    <property type="entry name" value="DEP"/>
    <property type="match status" value="2"/>
</dbReference>
<sequence length="882" mass="93897">MAEDATQSSRSSGRDGGQGGSSTRTKQQTSSRMMKTTRRGRPYAKDTHDLFATLIVSLELTTHRQYFKTYTNSFTTDEAAENLSALKFSQSNRAPDPREPSRVVTTTTTTTFSMNRDMAKGICQHFMDARLIENAADPSSAIFKDKGVYQLTPKGLHILERFITKNGINGEHLLKVFSSQPICMKLLHLERRAHDDELLINRPIIEVLFRRFCGRQPNYIDAAMAPQKPGQPPVVFDRTLGIGLSDLYDKPRTSKNAEAVKHTFSAVAALDWLCDFTTICGRDEAAEICAHFQRMGFVGLVRDSSSRRGGGSEGDDDAVLVRGEDGIGRVSEGEFRCHYKAIYALTDRGRAVARWPGYAQPADSYGNAGSGRPSRDSSDVAGSGTSAGAPGAGGPAVRGSFDYGGASSHDARRAAAAAAVAGAGAGGKDALHSASGGDEQQEVMASNGNRPEYGGSQGGDNSRSASISSRSIGSDSNSSRQGSNLFRKQSAAEKLRNDYLVRSGGGGNTGGTSGGGSSKDSHGHDSASGSVGGYNSRDSNTNRLRQILEEPALRSLYRDFLKQNFCEENLSFWLDVQDFKRRFHTTSSAVAVKSSNANQQGERTSRRTGLFNRNAAKQAAAAAAAEAQQRASGQGTNTAMEKHQQDLIAMAFVIYNTYLAPASPCELNIEHNLRTELVNYMTKVLTDARATSGAEGGGVTTVRAQDLVAQQQQSVNDAFPSNLSGPPAASTSSFGTGRGRPSTDLGDGSSGPGSTTPLGPNASVEERKKTVFASMPRAPLHASQLQTIVRLYERIQDHTFKLMATDSVPRFIKDNRFLNLVRSVEEYTEALESGRLDPNSNEGAGPAISRSVVEAMELGGGGAQNGAGGGGAVGGGGGMLPR</sequence>
<dbReference type="PANTHER" id="PTHR10845">
    <property type="entry name" value="REGULATOR OF G PROTEIN SIGNALING"/>
    <property type="match status" value="1"/>
</dbReference>
<dbReference type="PANTHER" id="PTHR10845:SF192">
    <property type="entry name" value="DOUBLE HIT, ISOFORM B"/>
    <property type="match status" value="1"/>
</dbReference>
<dbReference type="Gene3D" id="1.10.167.10">
    <property type="entry name" value="Regulator of G-protein Signalling 4, domain 2"/>
    <property type="match status" value="1"/>
</dbReference>
<feature type="region of interest" description="Disordered" evidence="2">
    <location>
        <begin position="717"/>
        <end position="763"/>
    </location>
</feature>
<feature type="compositionally biased region" description="Basic and acidic residues" evidence="2">
    <location>
        <begin position="490"/>
        <end position="499"/>
    </location>
</feature>
<dbReference type="OrthoDB" id="196547at2759"/>
<dbReference type="Pfam" id="PF00615">
    <property type="entry name" value="RGS"/>
    <property type="match status" value="1"/>
</dbReference>